<evidence type="ECO:0000313" key="2">
    <source>
        <dbReference type="EMBL" id="TMW59737.1"/>
    </source>
</evidence>
<dbReference type="AlphaFoldDB" id="A0A8K1CAS5"/>
<name>A0A8K1CAS5_PYTOL</name>
<organism evidence="2 3">
    <name type="scientific">Pythium oligandrum</name>
    <name type="common">Mycoparasitic fungus</name>
    <dbReference type="NCBI Taxonomy" id="41045"/>
    <lineage>
        <taxon>Eukaryota</taxon>
        <taxon>Sar</taxon>
        <taxon>Stramenopiles</taxon>
        <taxon>Oomycota</taxon>
        <taxon>Peronosporomycetes</taxon>
        <taxon>Pythiales</taxon>
        <taxon>Pythiaceae</taxon>
        <taxon>Pythium</taxon>
    </lineage>
</organism>
<keyword evidence="3" id="KW-1185">Reference proteome</keyword>
<reference evidence="2" key="1">
    <citation type="submission" date="2019-03" db="EMBL/GenBank/DDBJ databases">
        <title>Long read genome sequence of the mycoparasitic Pythium oligandrum ATCC 38472 isolated from sugarbeet rhizosphere.</title>
        <authorList>
            <person name="Gaulin E."/>
        </authorList>
    </citation>
    <scope>NUCLEOTIDE SEQUENCE</scope>
    <source>
        <strain evidence="2">ATCC 38472_TT</strain>
    </source>
</reference>
<dbReference type="EMBL" id="SPLM01000109">
    <property type="protein sequence ID" value="TMW59737.1"/>
    <property type="molecule type" value="Genomic_DNA"/>
</dbReference>
<evidence type="ECO:0000313" key="3">
    <source>
        <dbReference type="Proteomes" id="UP000794436"/>
    </source>
</evidence>
<accession>A0A8K1CAS5</accession>
<evidence type="ECO:0000259" key="1">
    <source>
        <dbReference type="Pfam" id="PF01926"/>
    </source>
</evidence>
<dbReference type="Gene3D" id="3.40.50.300">
    <property type="entry name" value="P-loop containing nucleotide triphosphate hydrolases"/>
    <property type="match status" value="1"/>
</dbReference>
<protein>
    <recommendedName>
        <fullName evidence="1">G domain-containing protein</fullName>
    </recommendedName>
</protein>
<feature type="domain" description="G" evidence="1">
    <location>
        <begin position="20"/>
        <end position="102"/>
    </location>
</feature>
<dbReference type="InterPro" id="IPR027417">
    <property type="entry name" value="P-loop_NTPase"/>
</dbReference>
<dbReference type="GO" id="GO:0005525">
    <property type="term" value="F:GTP binding"/>
    <property type="evidence" value="ECO:0007669"/>
    <property type="project" value="InterPro"/>
</dbReference>
<dbReference type="Pfam" id="PF01926">
    <property type="entry name" value="MMR_HSR1"/>
    <property type="match status" value="1"/>
</dbReference>
<dbReference type="InterPro" id="IPR006073">
    <property type="entry name" value="GTP-bd"/>
</dbReference>
<dbReference type="OrthoDB" id="165780at2759"/>
<gene>
    <name evidence="2" type="ORF">Poli38472_004806</name>
</gene>
<dbReference type="Proteomes" id="UP000794436">
    <property type="component" value="Unassembled WGS sequence"/>
</dbReference>
<comment type="caution">
    <text evidence="2">The sequence shown here is derived from an EMBL/GenBank/DDBJ whole genome shotgun (WGS) entry which is preliminary data.</text>
</comment>
<dbReference type="SUPFAM" id="SSF52540">
    <property type="entry name" value="P-loop containing nucleoside triphosphate hydrolases"/>
    <property type="match status" value="1"/>
</dbReference>
<proteinExistence type="predicted"/>
<sequence length="137" mass="14589">MHKQVPAPVAAPPATDEGTKIVAIGNPGAGKSFFLNCLMGKVRFESEISYGGGLTKSASEVLQNGTIYIDTPGIADQMIEKVAARSVTDTLRKGGVFKLLFFVRLEAGRVIADDLVTIQRVLGSIRGDVMNHFAIVV</sequence>